<evidence type="ECO:0000313" key="3">
    <source>
        <dbReference type="EMBL" id="KAJ3501070.1"/>
    </source>
</evidence>
<organism evidence="3 4">
    <name type="scientific">Agrocybe chaxingu</name>
    <dbReference type="NCBI Taxonomy" id="84603"/>
    <lineage>
        <taxon>Eukaryota</taxon>
        <taxon>Fungi</taxon>
        <taxon>Dikarya</taxon>
        <taxon>Basidiomycota</taxon>
        <taxon>Agaricomycotina</taxon>
        <taxon>Agaricomycetes</taxon>
        <taxon>Agaricomycetidae</taxon>
        <taxon>Agaricales</taxon>
        <taxon>Agaricineae</taxon>
        <taxon>Strophariaceae</taxon>
        <taxon>Agrocybe</taxon>
    </lineage>
</organism>
<dbReference type="InterPro" id="IPR011021">
    <property type="entry name" value="Arrestin-like_N"/>
</dbReference>
<evidence type="ECO:0000259" key="2">
    <source>
        <dbReference type="Pfam" id="PF00339"/>
    </source>
</evidence>
<reference evidence="3" key="1">
    <citation type="submission" date="2022-07" db="EMBL/GenBank/DDBJ databases">
        <title>Genome Sequence of Agrocybe chaxingu.</title>
        <authorList>
            <person name="Buettner E."/>
        </authorList>
    </citation>
    <scope>NUCLEOTIDE SEQUENCE</scope>
    <source>
        <strain evidence="3">MP-N11</strain>
    </source>
</reference>
<accession>A0A9W8JTF7</accession>
<name>A0A9W8JTF7_9AGAR</name>
<proteinExistence type="predicted"/>
<comment type="caution">
    <text evidence="3">The sequence shown here is derived from an EMBL/GenBank/DDBJ whole genome shotgun (WGS) entry which is preliminary data.</text>
</comment>
<sequence>MRPPRYSSVFQRDRRRHQDNRADEASGSGLQTHEYHLKSGSRAQPWATLKVLSKSSTKMSSSASALSSASGSGSRTSQKVAKFTSGDLVQGSLGLNLESPQNINSINLSLRGRIITSSYEGGSYTFLEQSIINWTRSNGDPRSLLPEPSSGSSPVARSNSNFSTFPTSNVRTKKYDGKLSGDYAWSFAFSFPSEVSMPGTSSSTCPAPQTFVEKGINGTVQYELVLRMTHGMLRSDSKLLVNIVYVPDITPPPSSVLRQLAYGENMGLPGPEVDPIGWHTLPPALVRGKLFNERNVKLQCTLSIANPQSPTTAPLSMCSPIPSVSPSASSAGITASRHLASVNARHLPGTELGLGLEVDVKLCVGVSDSNYELSGYTSHFGVNVSGQKQQPTLSTSPPNVHLLKKSPGRPLPLPLPKEVGQQDADQEEFTLAMDLPRSVGKRKSGPLATRQKLGSMFSETPTPLIC</sequence>
<feature type="region of interest" description="Disordered" evidence="1">
    <location>
        <begin position="387"/>
        <end position="424"/>
    </location>
</feature>
<feature type="region of interest" description="Disordered" evidence="1">
    <location>
        <begin position="1"/>
        <end position="39"/>
    </location>
</feature>
<dbReference type="AlphaFoldDB" id="A0A9W8JTF7"/>
<feature type="region of interest" description="Disordered" evidence="1">
    <location>
        <begin position="435"/>
        <end position="454"/>
    </location>
</feature>
<feature type="region of interest" description="Disordered" evidence="1">
    <location>
        <begin position="141"/>
        <end position="167"/>
    </location>
</feature>
<protein>
    <recommendedName>
        <fullName evidence="2">Arrestin-like N-terminal domain-containing protein</fullName>
    </recommendedName>
</protein>
<dbReference type="Pfam" id="PF00339">
    <property type="entry name" value="Arrestin_N"/>
    <property type="match status" value="1"/>
</dbReference>
<evidence type="ECO:0000256" key="1">
    <source>
        <dbReference type="SAM" id="MobiDB-lite"/>
    </source>
</evidence>
<gene>
    <name evidence="3" type="ORF">NLJ89_g9505</name>
</gene>
<dbReference type="Gene3D" id="2.60.40.640">
    <property type="match status" value="1"/>
</dbReference>
<dbReference type="InterPro" id="IPR014752">
    <property type="entry name" value="Arrestin-like_C"/>
</dbReference>
<dbReference type="EMBL" id="JANKHO010001496">
    <property type="protein sequence ID" value="KAJ3501070.1"/>
    <property type="molecule type" value="Genomic_DNA"/>
</dbReference>
<dbReference type="Proteomes" id="UP001148786">
    <property type="component" value="Unassembled WGS sequence"/>
</dbReference>
<feature type="compositionally biased region" description="Polar residues" evidence="1">
    <location>
        <begin position="387"/>
        <end position="398"/>
    </location>
</feature>
<evidence type="ECO:0000313" key="4">
    <source>
        <dbReference type="Proteomes" id="UP001148786"/>
    </source>
</evidence>
<feature type="domain" description="Arrestin-like N-terminal" evidence="2">
    <location>
        <begin position="83"/>
        <end position="225"/>
    </location>
</feature>
<keyword evidence="4" id="KW-1185">Reference proteome</keyword>
<dbReference type="OrthoDB" id="3262423at2759"/>